<keyword evidence="6 7" id="KW-0249">Electron transport</keyword>
<dbReference type="Pfam" id="PF00258">
    <property type="entry name" value="Flavodoxin_1"/>
    <property type="match status" value="1"/>
</dbReference>
<organism evidence="9 10">
    <name type="scientific">Tenacibaculum finnmarkense genomovar ulcerans</name>
    <dbReference type="NCBI Taxonomy" id="2781388"/>
    <lineage>
        <taxon>Bacteria</taxon>
        <taxon>Pseudomonadati</taxon>
        <taxon>Bacteroidota</taxon>
        <taxon>Flavobacteriia</taxon>
        <taxon>Flavobacteriales</taxon>
        <taxon>Flavobacteriaceae</taxon>
        <taxon>Tenacibaculum</taxon>
        <taxon>Tenacibaculum finnmarkense</taxon>
    </lineage>
</organism>
<dbReference type="GeneID" id="86818260"/>
<dbReference type="InterPro" id="IPR001094">
    <property type="entry name" value="Flavdoxin-like"/>
</dbReference>
<comment type="similarity">
    <text evidence="2 7">Belongs to the flavodoxin family.</text>
</comment>
<evidence type="ECO:0000256" key="4">
    <source>
        <dbReference type="ARBA" id="ARBA00022630"/>
    </source>
</evidence>
<keyword evidence="4 7" id="KW-0285">Flavoprotein</keyword>
<dbReference type="GO" id="GO:0009055">
    <property type="term" value="F:electron transfer activity"/>
    <property type="evidence" value="ECO:0007669"/>
    <property type="project" value="UniProtKB-UniRule"/>
</dbReference>
<dbReference type="PRINTS" id="PR00369">
    <property type="entry name" value="FLAVODOXIN"/>
</dbReference>
<keyword evidence="5 7" id="KW-0288">FMN</keyword>
<dbReference type="SUPFAM" id="SSF52218">
    <property type="entry name" value="Flavoproteins"/>
    <property type="match status" value="1"/>
</dbReference>
<evidence type="ECO:0000256" key="6">
    <source>
        <dbReference type="ARBA" id="ARBA00022982"/>
    </source>
</evidence>
<comment type="cofactor">
    <cofactor evidence="1 7">
        <name>FMN</name>
        <dbReference type="ChEBI" id="CHEBI:58210"/>
    </cofactor>
</comment>
<feature type="domain" description="Flavodoxin-like" evidence="8">
    <location>
        <begin position="4"/>
        <end position="166"/>
    </location>
</feature>
<dbReference type="PIRSF" id="PIRSF038996">
    <property type="entry name" value="FldA"/>
    <property type="match status" value="1"/>
</dbReference>
<dbReference type="InterPro" id="IPR008254">
    <property type="entry name" value="Flavodoxin/NO_synth"/>
</dbReference>
<evidence type="ECO:0000256" key="3">
    <source>
        <dbReference type="ARBA" id="ARBA00022448"/>
    </source>
</evidence>
<dbReference type="Proteomes" id="UP000490060">
    <property type="component" value="Unassembled WGS sequence"/>
</dbReference>
<dbReference type="InterPro" id="IPR050619">
    <property type="entry name" value="Flavodoxin"/>
</dbReference>
<evidence type="ECO:0000256" key="2">
    <source>
        <dbReference type="ARBA" id="ARBA00005267"/>
    </source>
</evidence>
<sequence length="171" mass="19421">MKKVGLIYGSDTGMTEEVTHTIVDQWTLSELEVIEVSNVSPADFERFDFIILGLSTWYDGDLQSDWEDYFDEFKTINFTHKTIALFGLGDQYGYGEYFIDGVGMLAEVVLKNGGKIIGKWPTKDYDFTESKALIAPGNLFYGLALDQDNEAHLTPNRIDKWIDQLQKELLG</sequence>
<gene>
    <name evidence="9" type="primary">fldA</name>
    <name evidence="9" type="ORF">TNO010_110050</name>
</gene>
<evidence type="ECO:0000313" key="10">
    <source>
        <dbReference type="Proteomes" id="UP000490060"/>
    </source>
</evidence>
<dbReference type="PROSITE" id="PS50902">
    <property type="entry name" value="FLAVODOXIN_LIKE"/>
    <property type="match status" value="1"/>
</dbReference>
<evidence type="ECO:0000313" key="9">
    <source>
        <dbReference type="EMBL" id="SOS58077.1"/>
    </source>
</evidence>
<dbReference type="NCBIfam" id="TIGR01752">
    <property type="entry name" value="flav_long"/>
    <property type="match status" value="1"/>
</dbReference>
<dbReference type="InterPro" id="IPR029039">
    <property type="entry name" value="Flavoprotein-like_sf"/>
</dbReference>
<keyword evidence="3 7" id="KW-0813">Transport</keyword>
<evidence type="ECO:0000256" key="7">
    <source>
        <dbReference type="PIRNR" id="PIRNR038996"/>
    </source>
</evidence>
<dbReference type="RefSeq" id="WP_058884033.1">
    <property type="nucleotide sequence ID" value="NZ_JAFMUG010000003.1"/>
</dbReference>
<protein>
    <recommendedName>
        <fullName evidence="7">Flavodoxin</fullName>
    </recommendedName>
</protein>
<dbReference type="PANTHER" id="PTHR42809">
    <property type="entry name" value="FLAVODOXIN 2"/>
    <property type="match status" value="1"/>
</dbReference>
<evidence type="ECO:0000259" key="8">
    <source>
        <dbReference type="PROSITE" id="PS50902"/>
    </source>
</evidence>
<dbReference type="GO" id="GO:0010181">
    <property type="term" value="F:FMN binding"/>
    <property type="evidence" value="ECO:0007669"/>
    <property type="project" value="UniProtKB-UniRule"/>
</dbReference>
<evidence type="ECO:0000256" key="5">
    <source>
        <dbReference type="ARBA" id="ARBA00022643"/>
    </source>
</evidence>
<evidence type="ECO:0000256" key="1">
    <source>
        <dbReference type="ARBA" id="ARBA00001917"/>
    </source>
</evidence>
<dbReference type="InterPro" id="IPR010086">
    <property type="entry name" value="Flavodoxin_lc"/>
</dbReference>
<reference evidence="9 10" key="1">
    <citation type="submission" date="2017-11" db="EMBL/GenBank/DDBJ databases">
        <authorList>
            <person name="Duchaud E."/>
        </authorList>
    </citation>
    <scope>NUCLEOTIDE SEQUENCE [LARGE SCALE GENOMIC DNA]</scope>
    <source>
        <strain evidence="9 10">TNO010</strain>
    </source>
</reference>
<name>A0A2I2LD07_9FLAO</name>
<proteinExistence type="inferred from homology"/>
<dbReference type="PANTHER" id="PTHR42809:SF1">
    <property type="entry name" value="FLAVODOXIN 1"/>
    <property type="match status" value="1"/>
</dbReference>
<dbReference type="NCBIfam" id="NF006739">
    <property type="entry name" value="PRK09267.1-5"/>
    <property type="match status" value="1"/>
</dbReference>
<dbReference type="AlphaFoldDB" id="A0A2I2LD07"/>
<dbReference type="EMBL" id="OENE01000003">
    <property type="protein sequence ID" value="SOS58077.1"/>
    <property type="molecule type" value="Genomic_DNA"/>
</dbReference>
<accession>A0A2I2LD07</accession>
<dbReference type="Gene3D" id="3.40.50.360">
    <property type="match status" value="1"/>
</dbReference>
<comment type="function">
    <text evidence="7">Low-potential electron donor to a number of redox enzymes.</text>
</comment>